<name>A0A1G2BGD9_9BACT</name>
<dbReference type="EMBL" id="MHKI01000003">
    <property type="protein sequence ID" value="OGY88283.1"/>
    <property type="molecule type" value="Genomic_DNA"/>
</dbReference>
<evidence type="ECO:0000313" key="2">
    <source>
        <dbReference type="Proteomes" id="UP000176420"/>
    </source>
</evidence>
<dbReference type="Proteomes" id="UP000176420">
    <property type="component" value="Unassembled WGS sequence"/>
</dbReference>
<sequence length="248" mass="29313">MTRRQLENFFPDTYNFFAEVFDKHPFWQAVFQLSLDEAKNGETLLSDLERIFSSLRLLDNHRVLKDHLEDIHNHDELMAMLTSLYMAYLYREHHPRLISGKHGYDLELQVADQLIAMGVVQFKNFEPLQIQFAPQIEDEMQHWQAMQENEQNSTELFFHHLKKHARKLKEHPQAKHQIMAAITKQSALSYSTLIDQHVKKHQTQMQENFPHLAGIVLVDPRPGKERAKFIPFHGEVHELEMLLQKNSN</sequence>
<proteinExistence type="predicted"/>
<gene>
    <name evidence="1" type="ORF">A2319_03795</name>
</gene>
<reference evidence="1 2" key="1">
    <citation type="journal article" date="2016" name="Nat. Commun.">
        <title>Thousands of microbial genomes shed light on interconnected biogeochemical processes in an aquifer system.</title>
        <authorList>
            <person name="Anantharaman K."/>
            <person name="Brown C.T."/>
            <person name="Hug L.A."/>
            <person name="Sharon I."/>
            <person name="Castelle C.J."/>
            <person name="Probst A.J."/>
            <person name="Thomas B.C."/>
            <person name="Singh A."/>
            <person name="Wilkins M.J."/>
            <person name="Karaoz U."/>
            <person name="Brodie E.L."/>
            <person name="Williams K.H."/>
            <person name="Hubbard S.S."/>
            <person name="Banfield J.F."/>
        </authorList>
    </citation>
    <scope>NUCLEOTIDE SEQUENCE [LARGE SCALE GENOMIC DNA]</scope>
</reference>
<accession>A0A1G2BGD9</accession>
<dbReference type="AlphaFoldDB" id="A0A1G2BGD9"/>
<protein>
    <submittedName>
        <fullName evidence="1">Uncharacterized protein</fullName>
    </submittedName>
</protein>
<comment type="caution">
    <text evidence="1">The sequence shown here is derived from an EMBL/GenBank/DDBJ whole genome shotgun (WGS) entry which is preliminary data.</text>
</comment>
<organism evidence="1 2">
    <name type="scientific">Candidatus Kerfeldbacteria bacterium RIFOXYB2_FULL_38_14</name>
    <dbReference type="NCBI Taxonomy" id="1798547"/>
    <lineage>
        <taxon>Bacteria</taxon>
        <taxon>Candidatus Kerfeldiibacteriota</taxon>
    </lineage>
</organism>
<evidence type="ECO:0000313" key="1">
    <source>
        <dbReference type="EMBL" id="OGY88283.1"/>
    </source>
</evidence>